<dbReference type="CDD" id="cd20170">
    <property type="entry name" value="Peptidase_M90-like"/>
    <property type="match status" value="1"/>
</dbReference>
<dbReference type="InterPro" id="IPR042252">
    <property type="entry name" value="MtfA_N"/>
</dbReference>
<comment type="caution">
    <text evidence="2">The sequence shown here is derived from an EMBL/GenBank/DDBJ whole genome shotgun (WGS) entry which is preliminary data.</text>
</comment>
<dbReference type="PANTHER" id="PTHR30164:SF2">
    <property type="entry name" value="PROTEIN MTFA"/>
    <property type="match status" value="1"/>
</dbReference>
<keyword evidence="1" id="KW-0472">Membrane</keyword>
<dbReference type="InterPro" id="IPR010384">
    <property type="entry name" value="MtfA_fam"/>
</dbReference>
<dbReference type="PANTHER" id="PTHR30164">
    <property type="entry name" value="MTFA PEPTIDASE"/>
    <property type="match status" value="1"/>
</dbReference>
<dbReference type="Pfam" id="PF06167">
    <property type="entry name" value="Peptidase_M90"/>
    <property type="match status" value="1"/>
</dbReference>
<protein>
    <submittedName>
        <fullName evidence="2">Zinc-dependent peptidase</fullName>
    </submittedName>
</protein>
<gene>
    <name evidence="2" type="ORF">M3P09_04090</name>
</gene>
<dbReference type="Proteomes" id="UP001165381">
    <property type="component" value="Unassembled WGS sequence"/>
</dbReference>
<name>A0ABT0QCE2_9FLAO</name>
<feature type="transmembrane region" description="Helical" evidence="1">
    <location>
        <begin position="15"/>
        <end position="37"/>
    </location>
</feature>
<keyword evidence="1" id="KW-0812">Transmembrane</keyword>
<sequence>MLYNLFLFINESYTYGSKIILTILFGALGWLFLHYAFKMTEMAYVLKHKKPLYNHFYVFLRQLSVSQKAILKNHFTFYKNLTEKEKRYFEHRVALFIKDKDFIGRDGNRITDEVKVLISATAVMLTFGFRDFYIGVISKIVVYPNKFYSNTNNAYHKGEFNPKLKALVLSWEDFIAGFNDENDNLNLGIHEFTHAIHINSMKERDVSSTIFSDSFKELTKLLSANEDLRSKLMRSDYFRKYAFTNQFEFVAVIIENFIETPQEFKLQFPKVYDKVKQMLNFNIAGF</sequence>
<evidence type="ECO:0000313" key="3">
    <source>
        <dbReference type="Proteomes" id="UP001165381"/>
    </source>
</evidence>
<proteinExistence type="predicted"/>
<dbReference type="EMBL" id="JAMFLZ010000002">
    <property type="protein sequence ID" value="MCL6294158.1"/>
    <property type="molecule type" value="Genomic_DNA"/>
</dbReference>
<dbReference type="Gene3D" id="1.10.472.150">
    <property type="entry name" value="Glucose-regulated metallo-peptidase M90, N-terminal domain"/>
    <property type="match status" value="1"/>
</dbReference>
<dbReference type="RefSeq" id="WP_249972131.1">
    <property type="nucleotide sequence ID" value="NZ_JAMFLZ010000002.1"/>
</dbReference>
<accession>A0ABT0QCE2</accession>
<reference evidence="2" key="1">
    <citation type="submission" date="2022-05" db="EMBL/GenBank/DDBJ databases">
        <authorList>
            <person name="Park J.-S."/>
        </authorList>
    </citation>
    <scope>NUCLEOTIDE SEQUENCE</scope>
    <source>
        <strain evidence="2">2012CJ34-3</strain>
    </source>
</reference>
<organism evidence="2 3">
    <name type="scientific">Jejuia spongiicola</name>
    <dbReference type="NCBI Taxonomy" id="2942207"/>
    <lineage>
        <taxon>Bacteria</taxon>
        <taxon>Pseudomonadati</taxon>
        <taxon>Bacteroidota</taxon>
        <taxon>Flavobacteriia</taxon>
        <taxon>Flavobacteriales</taxon>
        <taxon>Flavobacteriaceae</taxon>
        <taxon>Jejuia</taxon>
    </lineage>
</organism>
<dbReference type="SUPFAM" id="SSF55486">
    <property type="entry name" value="Metalloproteases ('zincins'), catalytic domain"/>
    <property type="match status" value="1"/>
</dbReference>
<keyword evidence="1" id="KW-1133">Transmembrane helix</keyword>
<evidence type="ECO:0000313" key="2">
    <source>
        <dbReference type="EMBL" id="MCL6294158.1"/>
    </source>
</evidence>
<evidence type="ECO:0000256" key="1">
    <source>
        <dbReference type="SAM" id="Phobius"/>
    </source>
</evidence>
<keyword evidence="3" id="KW-1185">Reference proteome</keyword>